<name>A0A3B0T927_9ZZZZ</name>
<keyword evidence="1" id="KW-1133">Transmembrane helix</keyword>
<reference evidence="2" key="1">
    <citation type="submission" date="2018-06" db="EMBL/GenBank/DDBJ databases">
        <authorList>
            <person name="Zhirakovskaya E."/>
        </authorList>
    </citation>
    <scope>NUCLEOTIDE SEQUENCE</scope>
</reference>
<proteinExistence type="predicted"/>
<evidence type="ECO:0000256" key="1">
    <source>
        <dbReference type="SAM" id="Phobius"/>
    </source>
</evidence>
<dbReference type="SUPFAM" id="SSF48452">
    <property type="entry name" value="TPR-like"/>
    <property type="match status" value="1"/>
</dbReference>
<organism evidence="2">
    <name type="scientific">hydrothermal vent metagenome</name>
    <dbReference type="NCBI Taxonomy" id="652676"/>
    <lineage>
        <taxon>unclassified sequences</taxon>
        <taxon>metagenomes</taxon>
        <taxon>ecological metagenomes</taxon>
    </lineage>
</organism>
<keyword evidence="1" id="KW-0472">Membrane</keyword>
<protein>
    <submittedName>
        <fullName evidence="2">Putative membrane protein</fullName>
    </submittedName>
</protein>
<evidence type="ECO:0000313" key="2">
    <source>
        <dbReference type="EMBL" id="VAW10982.1"/>
    </source>
</evidence>
<gene>
    <name evidence="2" type="ORF">MNBD_BACTEROID03-2521</name>
</gene>
<dbReference type="InterPro" id="IPR011990">
    <property type="entry name" value="TPR-like_helical_dom_sf"/>
</dbReference>
<sequence>MYFYLIIALQVYCAYHCFVNRNNYYWFFAILFLPAIGSILYLFVNVIQKRDVDKVQANIISAIAPTKKITDLEKKVKFAATFQNQVNLADAYLETEYYEKAIENYEASLKDVFQNDFYTISKLEEAYYFSSQFDKAIACAEKISADQKFTKSKAAFLYALAIEKKGNVTAAEEYLKTFDAPYSRYQERLELAKFYIRNDKHDQACVLLQEIVTESEGMSKQSYRQNRMLLGKAKELLEKEA</sequence>
<dbReference type="AlphaFoldDB" id="A0A3B0T927"/>
<dbReference type="EMBL" id="UOEL01000046">
    <property type="protein sequence ID" value="VAW10982.1"/>
    <property type="molecule type" value="Genomic_DNA"/>
</dbReference>
<accession>A0A3B0T927</accession>
<dbReference type="PIRSF" id="PIRSF030959">
    <property type="entry name" value="UCP030959"/>
    <property type="match status" value="1"/>
</dbReference>
<keyword evidence="1" id="KW-0812">Transmembrane</keyword>
<dbReference type="Gene3D" id="1.25.40.10">
    <property type="entry name" value="Tetratricopeptide repeat domain"/>
    <property type="match status" value="1"/>
</dbReference>
<dbReference type="InterPro" id="IPR014562">
    <property type="entry name" value="UCP030959_TPR_rpt-cont"/>
</dbReference>
<feature type="transmembrane region" description="Helical" evidence="1">
    <location>
        <begin position="23"/>
        <end position="44"/>
    </location>
</feature>